<comment type="similarity">
    <text evidence="2">Belongs to the TsaE family.</text>
</comment>
<keyword evidence="6" id="KW-0479">Metal-binding</keyword>
<evidence type="ECO:0000256" key="10">
    <source>
        <dbReference type="ARBA" id="ARBA00032441"/>
    </source>
</evidence>
<dbReference type="RefSeq" id="WP_114583688.1">
    <property type="nucleotide sequence ID" value="NZ_QPMH01000028.1"/>
</dbReference>
<evidence type="ECO:0000256" key="5">
    <source>
        <dbReference type="ARBA" id="ARBA00022694"/>
    </source>
</evidence>
<accession>A0A369T4Y9</accession>
<dbReference type="GO" id="GO:0002949">
    <property type="term" value="P:tRNA threonylcarbamoyladenosine modification"/>
    <property type="evidence" value="ECO:0007669"/>
    <property type="project" value="InterPro"/>
</dbReference>
<dbReference type="GO" id="GO:0016740">
    <property type="term" value="F:transferase activity"/>
    <property type="evidence" value="ECO:0007669"/>
    <property type="project" value="UniProtKB-KW"/>
</dbReference>
<dbReference type="EMBL" id="QPMH01000028">
    <property type="protein sequence ID" value="RDD60400.1"/>
    <property type="molecule type" value="Genomic_DNA"/>
</dbReference>
<dbReference type="AlphaFoldDB" id="A0A369T4Y9"/>
<keyword evidence="8" id="KW-0067">ATP-binding</keyword>
<dbReference type="GO" id="GO:0005737">
    <property type="term" value="C:cytoplasm"/>
    <property type="evidence" value="ECO:0007669"/>
    <property type="project" value="UniProtKB-SubCell"/>
</dbReference>
<evidence type="ECO:0000256" key="6">
    <source>
        <dbReference type="ARBA" id="ARBA00022723"/>
    </source>
</evidence>
<evidence type="ECO:0000256" key="3">
    <source>
        <dbReference type="ARBA" id="ARBA00019010"/>
    </source>
</evidence>
<evidence type="ECO:0000256" key="7">
    <source>
        <dbReference type="ARBA" id="ARBA00022741"/>
    </source>
</evidence>
<dbReference type="PANTHER" id="PTHR33540">
    <property type="entry name" value="TRNA THREONYLCARBAMOYLADENOSINE BIOSYNTHESIS PROTEIN TSAE"/>
    <property type="match status" value="1"/>
</dbReference>
<dbReference type="GO" id="GO:0046872">
    <property type="term" value="F:metal ion binding"/>
    <property type="evidence" value="ECO:0007669"/>
    <property type="project" value="UniProtKB-KW"/>
</dbReference>
<evidence type="ECO:0000256" key="1">
    <source>
        <dbReference type="ARBA" id="ARBA00004496"/>
    </source>
</evidence>
<keyword evidence="7" id="KW-0547">Nucleotide-binding</keyword>
<dbReference type="NCBIfam" id="TIGR00150">
    <property type="entry name" value="T6A_YjeE"/>
    <property type="match status" value="1"/>
</dbReference>
<evidence type="ECO:0000256" key="8">
    <source>
        <dbReference type="ARBA" id="ARBA00022840"/>
    </source>
</evidence>
<keyword evidence="11" id="KW-0808">Transferase</keyword>
<sequence>MSDAKPLAEAISIHLADEAATAALGRTLAHLARAGDVIALTGELGSGKTALARAFINALPRPDGRVMPEDVPSPTFTLVQTYARQPATVWHFDLYRIGDPDEIDELGWDEALDEGIVLVEWPERLGRRLPRDHLDLLMTFPEDGEGRLAILQAAGDWAERLKGLQELD</sequence>
<dbReference type="InterPro" id="IPR027417">
    <property type="entry name" value="P-loop_NTPase"/>
</dbReference>
<reference evidence="11 12" key="1">
    <citation type="submission" date="2018-07" db="EMBL/GenBank/DDBJ databases">
        <title>Venubactetium sediminum gen. nov., sp. nov., isolated from a marine solar saltern.</title>
        <authorList>
            <person name="Wang S."/>
        </authorList>
    </citation>
    <scope>NUCLEOTIDE SEQUENCE [LARGE SCALE GENOMIC DNA]</scope>
    <source>
        <strain evidence="11 12">WD2A32</strain>
    </source>
</reference>
<dbReference type="GO" id="GO:0005524">
    <property type="term" value="F:ATP binding"/>
    <property type="evidence" value="ECO:0007669"/>
    <property type="project" value="UniProtKB-KW"/>
</dbReference>
<keyword evidence="4" id="KW-0963">Cytoplasm</keyword>
<dbReference type="SUPFAM" id="SSF52540">
    <property type="entry name" value="P-loop containing nucleoside triphosphate hydrolases"/>
    <property type="match status" value="1"/>
</dbReference>
<proteinExistence type="inferred from homology"/>
<evidence type="ECO:0000256" key="9">
    <source>
        <dbReference type="ARBA" id="ARBA00022842"/>
    </source>
</evidence>
<organism evidence="11 12">
    <name type="scientific">Ferruginivarius sediminum</name>
    <dbReference type="NCBI Taxonomy" id="2661937"/>
    <lineage>
        <taxon>Bacteria</taxon>
        <taxon>Pseudomonadati</taxon>
        <taxon>Pseudomonadota</taxon>
        <taxon>Alphaproteobacteria</taxon>
        <taxon>Rhodospirillales</taxon>
        <taxon>Rhodospirillaceae</taxon>
        <taxon>Ferruginivarius</taxon>
    </lineage>
</organism>
<dbReference type="Gene3D" id="3.40.50.300">
    <property type="entry name" value="P-loop containing nucleotide triphosphate hydrolases"/>
    <property type="match status" value="1"/>
</dbReference>
<dbReference type="Proteomes" id="UP000253941">
    <property type="component" value="Unassembled WGS sequence"/>
</dbReference>
<evidence type="ECO:0000256" key="2">
    <source>
        <dbReference type="ARBA" id="ARBA00007599"/>
    </source>
</evidence>
<keyword evidence="12" id="KW-1185">Reference proteome</keyword>
<evidence type="ECO:0000313" key="12">
    <source>
        <dbReference type="Proteomes" id="UP000253941"/>
    </source>
</evidence>
<keyword evidence="9" id="KW-0460">Magnesium</keyword>
<gene>
    <name evidence="11" type="ORF">DRB17_18375</name>
</gene>
<dbReference type="InterPro" id="IPR003442">
    <property type="entry name" value="T6A_TsaE"/>
</dbReference>
<comment type="caution">
    <text evidence="11">The sequence shown here is derived from an EMBL/GenBank/DDBJ whole genome shotgun (WGS) entry which is preliminary data.</text>
</comment>
<comment type="subcellular location">
    <subcellularLocation>
        <location evidence="1">Cytoplasm</location>
    </subcellularLocation>
</comment>
<evidence type="ECO:0000313" key="11">
    <source>
        <dbReference type="EMBL" id="RDD60400.1"/>
    </source>
</evidence>
<name>A0A369T4Y9_9PROT</name>
<protein>
    <recommendedName>
        <fullName evidence="3">tRNA threonylcarbamoyladenosine biosynthesis protein TsaE</fullName>
    </recommendedName>
    <alternativeName>
        <fullName evidence="10">t(6)A37 threonylcarbamoyladenosine biosynthesis protein TsaE</fullName>
    </alternativeName>
</protein>
<evidence type="ECO:0000256" key="4">
    <source>
        <dbReference type="ARBA" id="ARBA00022490"/>
    </source>
</evidence>
<dbReference type="Pfam" id="PF02367">
    <property type="entry name" value="TsaE"/>
    <property type="match status" value="1"/>
</dbReference>
<keyword evidence="5" id="KW-0819">tRNA processing</keyword>
<dbReference type="PANTHER" id="PTHR33540:SF2">
    <property type="entry name" value="TRNA THREONYLCARBAMOYLADENOSINE BIOSYNTHESIS PROTEIN TSAE"/>
    <property type="match status" value="1"/>
</dbReference>